<evidence type="ECO:0000259" key="12">
    <source>
        <dbReference type="PROSITE" id="PS51831"/>
    </source>
</evidence>
<dbReference type="SMART" id="SM00471">
    <property type="entry name" value="HDc"/>
    <property type="match status" value="1"/>
</dbReference>
<dbReference type="PANTHER" id="PTHR46246">
    <property type="entry name" value="GUANOSINE-3',5'-BIS(DIPHOSPHATE) 3'-PYROPHOSPHOHYDROLASE MESH1"/>
    <property type="match status" value="1"/>
</dbReference>
<dbReference type="PROSITE" id="PS51831">
    <property type="entry name" value="HD"/>
    <property type="match status" value="1"/>
</dbReference>
<dbReference type="PANTHER" id="PTHR46246:SF1">
    <property type="entry name" value="GUANOSINE-3',5'-BIS(DIPHOSPHATE) 3'-PYROPHOSPHOHYDROLASE MESH1"/>
    <property type="match status" value="1"/>
</dbReference>
<comment type="caution">
    <text evidence="13">The sequence shown here is derived from an EMBL/GenBank/DDBJ whole genome shotgun (WGS) entry which is preliminary data.</text>
</comment>
<evidence type="ECO:0000256" key="9">
    <source>
        <dbReference type="ARBA" id="ARBA00041464"/>
    </source>
</evidence>
<dbReference type="AlphaFoldDB" id="A0ABD2X3U2"/>
<dbReference type="InterPro" id="IPR003607">
    <property type="entry name" value="HD/PDEase_dom"/>
</dbReference>
<dbReference type="GO" id="GO:0046872">
    <property type="term" value="F:metal ion binding"/>
    <property type="evidence" value="ECO:0007669"/>
    <property type="project" value="UniProtKB-KW"/>
</dbReference>
<sequence length="209" mass="23801">MSLHCVHKQFDTESKDIGKSAETMNNEELVAAIVKCTNFAAIKHTSQRRCNAAKTPYINHPIGVANILVEEGGIYSLPVIMAALLHDTVEDTDTTFDEIKEHFGEKVCSIVKEVTDDKSLPKQERKRLQILHAPSSSYEAKLVKLADKLYNLRDLEKETPVEWTEERVDKYFKWAESVVRGLKGTNANLEQALDELFQRHSTKKIIFEK</sequence>
<dbReference type="InterPro" id="IPR006674">
    <property type="entry name" value="HD_domain"/>
</dbReference>
<organism evidence="13 14">
    <name type="scientific">Trichogramma kaykai</name>
    <dbReference type="NCBI Taxonomy" id="54128"/>
    <lineage>
        <taxon>Eukaryota</taxon>
        <taxon>Metazoa</taxon>
        <taxon>Ecdysozoa</taxon>
        <taxon>Arthropoda</taxon>
        <taxon>Hexapoda</taxon>
        <taxon>Insecta</taxon>
        <taxon>Pterygota</taxon>
        <taxon>Neoptera</taxon>
        <taxon>Endopterygota</taxon>
        <taxon>Hymenoptera</taxon>
        <taxon>Apocrita</taxon>
        <taxon>Proctotrupomorpha</taxon>
        <taxon>Chalcidoidea</taxon>
        <taxon>Trichogrammatidae</taxon>
        <taxon>Trichogramma</taxon>
    </lineage>
</organism>
<comment type="cofactor">
    <cofactor evidence="1">
        <name>Mn(2+)</name>
        <dbReference type="ChEBI" id="CHEBI:29035"/>
    </cofactor>
</comment>
<dbReference type="FunFam" id="1.10.3210.10:FF:000012">
    <property type="entry name" value="HD domain containing 3"/>
    <property type="match status" value="1"/>
</dbReference>
<dbReference type="EC" id="3.1.7.2" evidence="5"/>
<dbReference type="Proteomes" id="UP001627154">
    <property type="component" value="Unassembled WGS sequence"/>
</dbReference>
<dbReference type="Gene3D" id="1.10.3210.10">
    <property type="entry name" value="Hypothetical protein af1432"/>
    <property type="match status" value="1"/>
</dbReference>
<reference evidence="13 14" key="1">
    <citation type="journal article" date="2024" name="bioRxiv">
        <title>A reference genome for Trichogramma kaykai: A tiny desert-dwelling parasitoid wasp with competing sex-ratio distorters.</title>
        <authorList>
            <person name="Culotta J."/>
            <person name="Lindsey A.R."/>
        </authorList>
    </citation>
    <scope>NUCLEOTIDE SEQUENCE [LARGE SCALE GENOMIC DNA]</scope>
    <source>
        <strain evidence="13 14">KSX58</strain>
    </source>
</reference>
<evidence type="ECO:0000256" key="11">
    <source>
        <dbReference type="ARBA" id="ARBA00047968"/>
    </source>
</evidence>
<evidence type="ECO:0000256" key="2">
    <source>
        <dbReference type="ARBA" id="ARBA00022723"/>
    </source>
</evidence>
<keyword evidence="4" id="KW-0464">Manganese</keyword>
<dbReference type="GO" id="GO:0008893">
    <property type="term" value="F:guanosine-3',5'-bis(diphosphate) 3'-diphosphatase activity"/>
    <property type="evidence" value="ECO:0007669"/>
    <property type="project" value="UniProtKB-EC"/>
</dbReference>
<accession>A0ABD2X3U2</accession>
<dbReference type="SUPFAM" id="SSF109604">
    <property type="entry name" value="HD-domain/PDEase-like"/>
    <property type="match status" value="1"/>
</dbReference>
<comment type="similarity">
    <text evidence="7">Belongs to the MESH1 family.</text>
</comment>
<keyword evidence="3" id="KW-0378">Hydrolase</keyword>
<dbReference type="CDD" id="cd00077">
    <property type="entry name" value="HDc"/>
    <property type="match status" value="1"/>
</dbReference>
<proteinExistence type="inferred from homology"/>
<comment type="catalytic activity">
    <reaction evidence="11">
        <text>guanosine 3',5'-bis(diphosphate) + H2O = GDP + diphosphate + H(+)</text>
        <dbReference type="Rhea" id="RHEA:14253"/>
        <dbReference type="ChEBI" id="CHEBI:15377"/>
        <dbReference type="ChEBI" id="CHEBI:15378"/>
        <dbReference type="ChEBI" id="CHEBI:33019"/>
        <dbReference type="ChEBI" id="CHEBI:58189"/>
        <dbReference type="ChEBI" id="CHEBI:77828"/>
        <dbReference type="EC" id="3.1.7.2"/>
    </reaction>
</comment>
<evidence type="ECO:0000313" key="13">
    <source>
        <dbReference type="EMBL" id="KAL3399523.1"/>
    </source>
</evidence>
<evidence type="ECO:0000256" key="5">
    <source>
        <dbReference type="ARBA" id="ARBA00024387"/>
    </source>
</evidence>
<evidence type="ECO:0000256" key="4">
    <source>
        <dbReference type="ARBA" id="ARBA00023211"/>
    </source>
</evidence>
<evidence type="ECO:0000256" key="1">
    <source>
        <dbReference type="ARBA" id="ARBA00001936"/>
    </source>
</evidence>
<dbReference type="InterPro" id="IPR052194">
    <property type="entry name" value="MESH1"/>
</dbReference>
<evidence type="ECO:0000256" key="7">
    <source>
        <dbReference type="ARBA" id="ARBA00038354"/>
    </source>
</evidence>
<keyword evidence="14" id="KW-1185">Reference proteome</keyword>
<evidence type="ECO:0000256" key="6">
    <source>
        <dbReference type="ARBA" id="ARBA00037781"/>
    </source>
</evidence>
<evidence type="ECO:0000256" key="8">
    <source>
        <dbReference type="ARBA" id="ARBA00040793"/>
    </source>
</evidence>
<evidence type="ECO:0000256" key="10">
    <source>
        <dbReference type="ARBA" id="ARBA00041770"/>
    </source>
</evidence>
<comment type="function">
    <text evidence="6">ppGpp hydrolyzing enzyme involved in starvation response.</text>
</comment>
<dbReference type="Pfam" id="PF13328">
    <property type="entry name" value="HD_4"/>
    <property type="match status" value="1"/>
</dbReference>
<keyword evidence="2" id="KW-0479">Metal-binding</keyword>
<gene>
    <name evidence="13" type="ORF">TKK_006802</name>
</gene>
<feature type="domain" description="HD" evidence="12">
    <location>
        <begin position="57"/>
        <end position="152"/>
    </location>
</feature>
<protein>
    <recommendedName>
        <fullName evidence="8">Guanosine-3',5'-bis(diphosphate) 3'-pyrophosphohydrolase MESH1</fullName>
        <ecNumber evidence="5">3.1.7.2</ecNumber>
    </recommendedName>
    <alternativeName>
        <fullName evidence="9">Metazoan SpoT homolog 1</fullName>
    </alternativeName>
    <alternativeName>
        <fullName evidence="10">Penta-phosphate guanosine-3'-pyrophosphohydrolase</fullName>
    </alternativeName>
</protein>
<dbReference type="EMBL" id="JBJJXI010000055">
    <property type="protein sequence ID" value="KAL3399523.1"/>
    <property type="molecule type" value="Genomic_DNA"/>
</dbReference>
<name>A0ABD2X3U2_9HYME</name>
<evidence type="ECO:0000256" key="3">
    <source>
        <dbReference type="ARBA" id="ARBA00022801"/>
    </source>
</evidence>
<evidence type="ECO:0000313" key="14">
    <source>
        <dbReference type="Proteomes" id="UP001627154"/>
    </source>
</evidence>